<comment type="function">
    <text evidence="6">S-crystallins are structural components of squids and octopi eye lens. Contains relatively little if any GST activity.</text>
</comment>
<evidence type="ECO:0000256" key="6">
    <source>
        <dbReference type="ARBA" id="ARBA00049616"/>
    </source>
</evidence>
<dbReference type="Gene3D" id="3.40.30.10">
    <property type="entry name" value="Glutaredoxin"/>
    <property type="match status" value="1"/>
</dbReference>
<dbReference type="SFLD" id="SFLDG01205">
    <property type="entry name" value="AMPS.1"/>
    <property type="match status" value="1"/>
</dbReference>
<dbReference type="PROSITE" id="PS50404">
    <property type="entry name" value="GST_NTER"/>
    <property type="match status" value="1"/>
</dbReference>
<dbReference type="InterPro" id="IPR036249">
    <property type="entry name" value="Thioredoxin-like_sf"/>
</dbReference>
<feature type="domain" description="GST N-terminal" evidence="7">
    <location>
        <begin position="5"/>
        <end position="84"/>
    </location>
</feature>
<dbReference type="SFLD" id="SFLDS00019">
    <property type="entry name" value="Glutathione_Transferase_(cytos"/>
    <property type="match status" value="1"/>
</dbReference>
<dbReference type="GO" id="GO:0006749">
    <property type="term" value="P:glutathione metabolic process"/>
    <property type="evidence" value="ECO:0007669"/>
    <property type="project" value="TreeGrafter"/>
</dbReference>
<dbReference type="InterPro" id="IPR036282">
    <property type="entry name" value="Glutathione-S-Trfase_C_sf"/>
</dbReference>
<dbReference type="Gene3D" id="1.20.1050.10">
    <property type="match status" value="1"/>
</dbReference>
<dbReference type="CDD" id="cd03039">
    <property type="entry name" value="GST_N_Sigma_like"/>
    <property type="match status" value="1"/>
</dbReference>
<dbReference type="PANTHER" id="PTHR11571">
    <property type="entry name" value="GLUTATHIONE S-TRANSFERASE"/>
    <property type="match status" value="1"/>
</dbReference>
<dbReference type="InterPro" id="IPR004046">
    <property type="entry name" value="GST_C"/>
</dbReference>
<dbReference type="Pfam" id="PF02798">
    <property type="entry name" value="GST_N"/>
    <property type="match status" value="1"/>
</dbReference>
<dbReference type="FunFam" id="3.40.30.10:FF:000035">
    <property type="entry name" value="hematopoietic prostaglandin D synthase"/>
    <property type="match status" value="1"/>
</dbReference>
<dbReference type="PANTHER" id="PTHR11571:SF224">
    <property type="entry name" value="HEMATOPOIETIC PROSTAGLANDIN D SYNTHASE"/>
    <property type="match status" value="1"/>
</dbReference>
<dbReference type="FunFam" id="1.20.1050.10:FF:000030">
    <property type="entry name" value="Glutathione S-transferase S1"/>
    <property type="match status" value="1"/>
</dbReference>
<keyword evidence="3" id="KW-0273">Eye lens protein</keyword>
<dbReference type="EC" id="2.5.1.18" evidence="2"/>
<reference evidence="9" key="2">
    <citation type="submission" date="2015-01" db="EMBL/GenBank/DDBJ databases">
        <authorList>
            <person name="Yoshida M."/>
            <person name="Moroz L.L."/>
            <person name="Ogura A."/>
        </authorList>
    </citation>
    <scope>NUCLEOTIDE SEQUENCE</scope>
</reference>
<dbReference type="CDD" id="cd03192">
    <property type="entry name" value="GST_C_Sigma_like"/>
    <property type="match status" value="1"/>
</dbReference>
<accession>A0A0H5ARD1</accession>
<dbReference type="SUPFAM" id="SSF52833">
    <property type="entry name" value="Thioredoxin-like"/>
    <property type="match status" value="1"/>
</dbReference>
<dbReference type="PROSITE" id="PS50405">
    <property type="entry name" value="GST_CTER"/>
    <property type="match status" value="1"/>
</dbReference>
<dbReference type="SFLD" id="SFLDG00363">
    <property type="entry name" value="AMPS_(cytGST):_Alpha-__Mu-__Pi"/>
    <property type="match status" value="1"/>
</dbReference>
<organism evidence="9">
    <name type="scientific">Idiosepius paradoxus</name>
    <name type="common">Northern pygmy squid</name>
    <dbReference type="NCBI Taxonomy" id="294707"/>
    <lineage>
        <taxon>Eukaryota</taxon>
        <taxon>Metazoa</taxon>
        <taxon>Spiralia</taxon>
        <taxon>Lophotrochozoa</taxon>
        <taxon>Mollusca</taxon>
        <taxon>Cephalopoda</taxon>
        <taxon>Coleoidea</taxon>
        <taxon>Decapodiformes</taxon>
        <taxon>Decapodiformes incertae sedis</taxon>
        <taxon>Idiosepiidae</taxon>
        <taxon>Idiosepius</taxon>
    </lineage>
</organism>
<evidence type="ECO:0000259" key="8">
    <source>
        <dbReference type="PROSITE" id="PS50405"/>
    </source>
</evidence>
<dbReference type="InterPro" id="IPR010987">
    <property type="entry name" value="Glutathione-S-Trfase_C-like"/>
</dbReference>
<proteinExistence type="evidence at transcript level"/>
<feature type="domain" description="GST C-terminal" evidence="8">
    <location>
        <begin position="86"/>
        <end position="210"/>
    </location>
</feature>
<dbReference type="SUPFAM" id="SSF47616">
    <property type="entry name" value="GST C-terminal domain-like"/>
    <property type="match status" value="1"/>
</dbReference>
<evidence type="ECO:0000259" key="7">
    <source>
        <dbReference type="PROSITE" id="PS50404"/>
    </source>
</evidence>
<dbReference type="GO" id="GO:0004364">
    <property type="term" value="F:glutathione transferase activity"/>
    <property type="evidence" value="ECO:0007669"/>
    <property type="project" value="UniProtKB-EC"/>
</dbReference>
<comment type="similarity">
    <text evidence="1">Belongs to the GST superfamily.</text>
</comment>
<keyword evidence="4 9" id="KW-0808">Transferase</keyword>
<protein>
    <recommendedName>
        <fullName evidence="2">glutathione transferase</fullName>
        <ecNumber evidence="2">2.5.1.18</ecNumber>
    </recommendedName>
</protein>
<evidence type="ECO:0000256" key="4">
    <source>
        <dbReference type="ARBA" id="ARBA00022679"/>
    </source>
</evidence>
<evidence type="ECO:0000256" key="5">
    <source>
        <dbReference type="ARBA" id="ARBA00047960"/>
    </source>
</evidence>
<evidence type="ECO:0000256" key="2">
    <source>
        <dbReference type="ARBA" id="ARBA00012452"/>
    </source>
</evidence>
<evidence type="ECO:0000256" key="3">
    <source>
        <dbReference type="ARBA" id="ARBA00022613"/>
    </source>
</evidence>
<evidence type="ECO:0000313" key="9">
    <source>
        <dbReference type="EMBL" id="BAR90781.1"/>
    </source>
</evidence>
<evidence type="ECO:0000256" key="1">
    <source>
        <dbReference type="ARBA" id="ARBA00007409"/>
    </source>
</evidence>
<reference evidence="9" key="1">
    <citation type="journal article" date="2015" name="Integr. Comp. Biol.">
        <title>Molecular Evidence for Convergence and Parallelism in Evolution of Complex Brains of Cephalopod Molluscs: Insights from Visual Systems.</title>
        <authorList>
            <person name="Yoshida M.A."/>
            <person name="Ogura A."/>
            <person name="Ikeo K."/>
            <person name="Shigeno S."/>
            <person name="Moritaki T."/>
            <person name="Winters G.C."/>
            <person name="Kohn A.B."/>
            <person name="Moroz L.L."/>
        </authorList>
    </citation>
    <scope>NUCLEOTIDE SEQUENCE</scope>
</reference>
<dbReference type="InterPro" id="IPR050213">
    <property type="entry name" value="GST_superfamily"/>
</dbReference>
<dbReference type="GO" id="GO:0005212">
    <property type="term" value="F:structural constituent of eye lens"/>
    <property type="evidence" value="ECO:0007669"/>
    <property type="project" value="UniProtKB-KW"/>
</dbReference>
<dbReference type="Pfam" id="PF14497">
    <property type="entry name" value="GST_C_3"/>
    <property type="match status" value="1"/>
</dbReference>
<comment type="catalytic activity">
    <reaction evidence="5">
        <text>RX + glutathione = an S-substituted glutathione + a halide anion + H(+)</text>
        <dbReference type="Rhea" id="RHEA:16437"/>
        <dbReference type="ChEBI" id="CHEBI:15378"/>
        <dbReference type="ChEBI" id="CHEBI:16042"/>
        <dbReference type="ChEBI" id="CHEBI:17792"/>
        <dbReference type="ChEBI" id="CHEBI:57925"/>
        <dbReference type="ChEBI" id="CHEBI:90779"/>
        <dbReference type="EC" id="2.5.1.18"/>
    </reaction>
</comment>
<sequence>MIQMPSYKLTYFNGKGRAELTRLLFNAADVDFTDNRIDYYNDWPDLKPHMPNNQLPVLEIDGKYQLPQSLTIARYIARLYGMAGKDLFSEAWADYIVETFDDLHVEFGKTLNEKDEQKKAKLTRTFRETILPRFLNNMEKTLKTNCGGEGYFVGDSLTWADLQAYHILDITTYDTPEILKDYPKLEGLKRRIENLPRIAEYLQTRPSSKI</sequence>
<name>A0A0H5ARD1_IDIPA</name>
<dbReference type="AlphaFoldDB" id="A0A0H5ARD1"/>
<dbReference type="EMBL" id="LC021444">
    <property type="protein sequence ID" value="BAR90781.1"/>
    <property type="molecule type" value="mRNA"/>
</dbReference>
<dbReference type="InterPro" id="IPR040079">
    <property type="entry name" value="Glutathione_S-Trfase"/>
</dbReference>
<dbReference type="InterPro" id="IPR004045">
    <property type="entry name" value="Glutathione_S-Trfase_N"/>
</dbReference>